<evidence type="ECO:0000256" key="13">
    <source>
        <dbReference type="ARBA" id="ARBA00093543"/>
    </source>
</evidence>
<reference evidence="17" key="1">
    <citation type="journal article" date="2017" name="Nat. Commun.">
        <title>The asparagus genome sheds light on the origin and evolution of a young Y chromosome.</title>
        <authorList>
            <person name="Harkess A."/>
            <person name="Zhou J."/>
            <person name="Xu C."/>
            <person name="Bowers J.E."/>
            <person name="Van der Hulst R."/>
            <person name="Ayyampalayam S."/>
            <person name="Mercati F."/>
            <person name="Riccardi P."/>
            <person name="McKain M.R."/>
            <person name="Kakrana A."/>
            <person name="Tang H."/>
            <person name="Ray J."/>
            <person name="Groenendijk J."/>
            <person name="Arikit S."/>
            <person name="Mathioni S.M."/>
            <person name="Nakano M."/>
            <person name="Shan H."/>
            <person name="Telgmann-Rauber A."/>
            <person name="Kanno A."/>
            <person name="Yue Z."/>
            <person name="Chen H."/>
            <person name="Li W."/>
            <person name="Chen Y."/>
            <person name="Xu X."/>
            <person name="Zhang Y."/>
            <person name="Luo S."/>
            <person name="Chen H."/>
            <person name="Gao J."/>
            <person name="Mao Z."/>
            <person name="Pires J.C."/>
            <person name="Luo M."/>
            <person name="Kudrna D."/>
            <person name="Wing R.A."/>
            <person name="Meyers B.C."/>
            <person name="Yi K."/>
            <person name="Kong H."/>
            <person name="Lavrijsen P."/>
            <person name="Sunseri F."/>
            <person name="Falavigna A."/>
            <person name="Ye Y."/>
            <person name="Leebens-Mack J.H."/>
            <person name="Chen G."/>
        </authorList>
    </citation>
    <scope>NUCLEOTIDE SEQUENCE [LARGE SCALE GENOMIC DNA]</scope>
    <source>
        <strain evidence="17">cv. DH0086</strain>
    </source>
</reference>
<keyword evidence="7" id="KW-0156">Chromatin regulator</keyword>
<dbReference type="PANTHER" id="PTHR13453:SF1">
    <property type="entry name" value="KAT8 REGULATORY NSL COMPLEX SUBUNIT 2"/>
    <property type="match status" value="1"/>
</dbReference>
<name>A0A5P1E2R4_ASPOF</name>
<feature type="region of interest" description="Disordered" evidence="14">
    <location>
        <begin position="1"/>
        <end position="27"/>
    </location>
</feature>
<keyword evidence="17" id="KW-1185">Reference proteome</keyword>
<dbReference type="GO" id="GO:0005634">
    <property type="term" value="C:nucleus"/>
    <property type="evidence" value="ECO:0007669"/>
    <property type="project" value="UniProtKB-SubCell"/>
</dbReference>
<comment type="function">
    <text evidence="12">Non-catalytic component of the NSL histone acetyltransferase complex, a multiprotein complex that mediates histone H4 acetylation at 'Lys-5'- and 'Lys-8' (H4K5ac and H4K8ac) at transcription start sites and promotes transcription initiation. Required for NSL complex stability and for transcription of intraciliary transport genes in both ciliated and non-ciliated cells by regulating histone H4 acetylation at 'Lys-5'- and 'Lys-12' (H4K5ac and H4K12ac). This is necessary for cilium assembly in ciliated cells and for organization of the microtubule cytoskeleton in non-ciliated cells. Required within the NSL complex to maintain nuclear architecture stability by promoting KAT8-mediated acetylation of lamin LMNA.</text>
</comment>
<comment type="subunit">
    <text evidence="13">Component of the NSL complex at least composed of KAT8/MOF, KANSL1, KANSL2, KANSL3, MCRS1, PHF20, OGT1/OGT, WDR5 and HCFC1.</text>
</comment>
<dbReference type="GO" id="GO:0006325">
    <property type="term" value="P:chromatin organization"/>
    <property type="evidence" value="ECO:0007669"/>
    <property type="project" value="UniProtKB-KW"/>
</dbReference>
<evidence type="ECO:0000313" key="17">
    <source>
        <dbReference type="Proteomes" id="UP000243459"/>
    </source>
</evidence>
<keyword evidence="9" id="KW-0539">Nucleus</keyword>
<evidence type="ECO:0000256" key="5">
    <source>
        <dbReference type="ARBA" id="ARBA00022553"/>
    </source>
</evidence>
<feature type="region of interest" description="Disordered" evidence="14">
    <location>
        <begin position="68"/>
        <end position="93"/>
    </location>
</feature>
<feature type="compositionally biased region" description="Low complexity" evidence="14">
    <location>
        <begin position="17"/>
        <end position="26"/>
    </location>
</feature>
<evidence type="ECO:0000256" key="14">
    <source>
        <dbReference type="SAM" id="MobiDB-lite"/>
    </source>
</evidence>
<protein>
    <recommendedName>
        <fullName evidence="3">KAT8 regulatory NSL complex subunit 2</fullName>
    </recommendedName>
    <alternativeName>
        <fullName evidence="11">NSL complex protein NSL2</fullName>
    </alternativeName>
    <alternativeName>
        <fullName evidence="10">Non-specific lethal 2 homolog</fullName>
    </alternativeName>
</protein>
<keyword evidence="6" id="KW-0832">Ubl conjugation</keyword>
<dbReference type="Pfam" id="PF13891">
    <property type="entry name" value="zf-C3HC3H_KANSL2"/>
    <property type="match status" value="1"/>
</dbReference>
<evidence type="ECO:0000256" key="6">
    <source>
        <dbReference type="ARBA" id="ARBA00022843"/>
    </source>
</evidence>
<comment type="subcellular location">
    <subcellularLocation>
        <location evidence="2">Mitochondrion</location>
    </subcellularLocation>
    <subcellularLocation>
        <location evidence="1">Nucleus</location>
    </subcellularLocation>
</comment>
<dbReference type="InterPro" id="IPR026316">
    <property type="entry name" value="NSL2"/>
</dbReference>
<evidence type="ECO:0000256" key="12">
    <source>
        <dbReference type="ARBA" id="ARBA00093359"/>
    </source>
</evidence>
<proteinExistence type="predicted"/>
<dbReference type="GO" id="GO:0005739">
    <property type="term" value="C:mitochondrion"/>
    <property type="evidence" value="ECO:0007669"/>
    <property type="project" value="UniProtKB-SubCell"/>
</dbReference>
<keyword evidence="5" id="KW-0597">Phosphoprotein</keyword>
<evidence type="ECO:0000256" key="8">
    <source>
        <dbReference type="ARBA" id="ARBA00023128"/>
    </source>
</evidence>
<gene>
    <name evidence="16" type="ORF">A4U43_C10F13460</name>
</gene>
<sequence>MAALLPSPQIPNEEETSSSLATSSLLSREEVLRRRSHRSKALYKRYRSLYWVMMEEIRAKHRKYLWDNGSSPLEKENGDDDGRDNEGLGEAGDETRVRVRSKCACGGCKMKAMPLTRFCHQHILTDPDQTLYKRCVFVTKSSGQNGPCGKPILRAVVPSLCHAHSQRIQKNVSQSLKKFGVNLCSSSRPTSKFSAILIEYIHNIQAERRKSLTKRSKVLNSSVDSMIDEKNNVD</sequence>
<dbReference type="GO" id="GO:0044545">
    <property type="term" value="C:NSL complex"/>
    <property type="evidence" value="ECO:0007669"/>
    <property type="project" value="TreeGrafter"/>
</dbReference>
<evidence type="ECO:0000256" key="1">
    <source>
        <dbReference type="ARBA" id="ARBA00004123"/>
    </source>
</evidence>
<evidence type="ECO:0000256" key="10">
    <source>
        <dbReference type="ARBA" id="ARBA00032947"/>
    </source>
</evidence>
<feature type="domain" description="KANL2-like probable zinc-finger" evidence="15">
    <location>
        <begin position="105"/>
        <end position="165"/>
    </location>
</feature>
<accession>A0A5P1E2R4</accession>
<dbReference type="Gramene" id="ONK56830">
    <property type="protein sequence ID" value="ONK56830"/>
    <property type="gene ID" value="A4U43_C10F13460"/>
</dbReference>
<evidence type="ECO:0000313" key="16">
    <source>
        <dbReference type="EMBL" id="ONK56830.1"/>
    </source>
</evidence>
<dbReference type="InterPro" id="IPR025927">
    <property type="entry name" value="Znf_KANL2-like"/>
</dbReference>
<evidence type="ECO:0000256" key="2">
    <source>
        <dbReference type="ARBA" id="ARBA00004173"/>
    </source>
</evidence>
<dbReference type="PANTHER" id="PTHR13453">
    <property type="entry name" value="KAT8 REGULATORY NSL COMPLEX SUBUNIT 2"/>
    <property type="match status" value="1"/>
</dbReference>
<keyword evidence="8" id="KW-0496">Mitochondrion</keyword>
<organism evidence="16 17">
    <name type="scientific">Asparagus officinalis</name>
    <name type="common">Garden asparagus</name>
    <dbReference type="NCBI Taxonomy" id="4686"/>
    <lineage>
        <taxon>Eukaryota</taxon>
        <taxon>Viridiplantae</taxon>
        <taxon>Streptophyta</taxon>
        <taxon>Embryophyta</taxon>
        <taxon>Tracheophyta</taxon>
        <taxon>Spermatophyta</taxon>
        <taxon>Magnoliopsida</taxon>
        <taxon>Liliopsida</taxon>
        <taxon>Asparagales</taxon>
        <taxon>Asparagaceae</taxon>
        <taxon>Asparagoideae</taxon>
        <taxon>Asparagus</taxon>
    </lineage>
</organism>
<evidence type="ECO:0000256" key="4">
    <source>
        <dbReference type="ARBA" id="ARBA00022499"/>
    </source>
</evidence>
<dbReference type="AlphaFoldDB" id="A0A5P1E2R4"/>
<evidence type="ECO:0000256" key="3">
    <source>
        <dbReference type="ARBA" id="ARBA00015508"/>
    </source>
</evidence>
<dbReference type="EMBL" id="CM007390">
    <property type="protein sequence ID" value="ONK56830.1"/>
    <property type="molecule type" value="Genomic_DNA"/>
</dbReference>
<evidence type="ECO:0000256" key="11">
    <source>
        <dbReference type="ARBA" id="ARBA00033378"/>
    </source>
</evidence>
<evidence type="ECO:0000256" key="9">
    <source>
        <dbReference type="ARBA" id="ARBA00023242"/>
    </source>
</evidence>
<dbReference type="Proteomes" id="UP000243459">
    <property type="component" value="Chromosome 10"/>
</dbReference>
<keyword evidence="4" id="KW-1017">Isopeptide bond</keyword>
<evidence type="ECO:0000256" key="7">
    <source>
        <dbReference type="ARBA" id="ARBA00022853"/>
    </source>
</evidence>
<evidence type="ECO:0000259" key="15">
    <source>
        <dbReference type="Pfam" id="PF13891"/>
    </source>
</evidence>